<dbReference type="PANTHER" id="PTHR42987">
    <property type="entry name" value="PEPTIDASE S49"/>
    <property type="match status" value="1"/>
</dbReference>
<proteinExistence type="inferred from homology"/>
<evidence type="ECO:0000259" key="12">
    <source>
        <dbReference type="Pfam" id="PF08496"/>
    </source>
</evidence>
<dbReference type="KEGG" id="zpl:ZBT109_1313"/>
<feature type="transmembrane region" description="Helical" evidence="10">
    <location>
        <begin position="6"/>
        <end position="29"/>
    </location>
</feature>
<feature type="domain" description="Peptidase S49 N-terminal proteobacteria" evidence="12">
    <location>
        <begin position="5"/>
        <end position="150"/>
    </location>
</feature>
<dbReference type="SUPFAM" id="SSF52096">
    <property type="entry name" value="ClpP/crotonase"/>
    <property type="match status" value="1"/>
</dbReference>
<dbReference type="Gene3D" id="3.90.226.10">
    <property type="entry name" value="2-enoyl-CoA Hydratase, Chain A, domain 1"/>
    <property type="match status" value="1"/>
</dbReference>
<evidence type="ECO:0000256" key="8">
    <source>
        <dbReference type="ARBA" id="ARBA00022989"/>
    </source>
</evidence>
<name>A0A348HEM1_9GAMM</name>
<evidence type="ECO:0000256" key="1">
    <source>
        <dbReference type="ARBA" id="ARBA00004236"/>
    </source>
</evidence>
<evidence type="ECO:0000313" key="14">
    <source>
        <dbReference type="Proteomes" id="UP000267342"/>
    </source>
</evidence>
<keyword evidence="7" id="KW-0720">Serine protease</keyword>
<dbReference type="OrthoDB" id="5614232at2"/>
<dbReference type="InterPro" id="IPR013703">
    <property type="entry name" value="Peptidase_S49_N_proteobac"/>
</dbReference>
<dbReference type="RefSeq" id="WP_027705682.1">
    <property type="nucleotide sequence ID" value="NZ_AP018933.1"/>
</dbReference>
<dbReference type="Gene3D" id="6.20.330.10">
    <property type="match status" value="1"/>
</dbReference>
<evidence type="ECO:0000256" key="3">
    <source>
        <dbReference type="ARBA" id="ARBA00022475"/>
    </source>
</evidence>
<keyword evidence="8 10" id="KW-1133">Transmembrane helix</keyword>
<protein>
    <submittedName>
        <fullName evidence="13">Periplasmic serine proteases</fullName>
    </submittedName>
</protein>
<dbReference type="GO" id="GO:0005886">
    <property type="term" value="C:plasma membrane"/>
    <property type="evidence" value="ECO:0007669"/>
    <property type="project" value="UniProtKB-SubCell"/>
</dbReference>
<dbReference type="Pfam" id="PF01343">
    <property type="entry name" value="Peptidase_S49"/>
    <property type="match status" value="1"/>
</dbReference>
<dbReference type="InterPro" id="IPR029045">
    <property type="entry name" value="ClpP/crotonase-like_dom_sf"/>
</dbReference>
<keyword evidence="5 10" id="KW-0812">Transmembrane</keyword>
<evidence type="ECO:0000256" key="6">
    <source>
        <dbReference type="ARBA" id="ARBA00022801"/>
    </source>
</evidence>
<keyword evidence="6" id="KW-0378">Hydrolase</keyword>
<keyword evidence="14" id="KW-1185">Reference proteome</keyword>
<keyword evidence="4 13" id="KW-0645">Protease</keyword>
<dbReference type="STRING" id="1123510.GCA_000620025_00307"/>
<evidence type="ECO:0000256" key="7">
    <source>
        <dbReference type="ARBA" id="ARBA00022825"/>
    </source>
</evidence>
<dbReference type="GO" id="GO:0004252">
    <property type="term" value="F:serine-type endopeptidase activity"/>
    <property type="evidence" value="ECO:0007669"/>
    <property type="project" value="InterPro"/>
</dbReference>
<dbReference type="AlphaFoldDB" id="A0A348HEM1"/>
<dbReference type="NCBIfam" id="NF008745">
    <property type="entry name" value="PRK11778.1"/>
    <property type="match status" value="1"/>
</dbReference>
<dbReference type="EMBL" id="AP018933">
    <property type="protein sequence ID" value="BBG30073.1"/>
    <property type="molecule type" value="Genomic_DNA"/>
</dbReference>
<evidence type="ECO:0000256" key="10">
    <source>
        <dbReference type="SAM" id="Phobius"/>
    </source>
</evidence>
<dbReference type="InterPro" id="IPR002142">
    <property type="entry name" value="Peptidase_S49"/>
</dbReference>
<dbReference type="Pfam" id="PF08496">
    <property type="entry name" value="Peptidase_S49_N"/>
    <property type="match status" value="1"/>
</dbReference>
<dbReference type="CDD" id="cd07023">
    <property type="entry name" value="S49_Sppa_N_C"/>
    <property type="match status" value="1"/>
</dbReference>
<keyword evidence="3" id="KW-1003">Cell membrane</keyword>
<dbReference type="Proteomes" id="UP000267342">
    <property type="component" value="Chromosome"/>
</dbReference>
<evidence type="ECO:0000256" key="5">
    <source>
        <dbReference type="ARBA" id="ARBA00022692"/>
    </source>
</evidence>
<evidence type="ECO:0000259" key="11">
    <source>
        <dbReference type="Pfam" id="PF01343"/>
    </source>
</evidence>
<keyword evidence="9 10" id="KW-0472">Membrane</keyword>
<reference evidence="13 14" key="1">
    <citation type="submission" date="2018-09" db="EMBL/GenBank/DDBJ databases">
        <title>Zymobacter palmae IAM14233 (=T109) whole genome analysis.</title>
        <authorList>
            <person name="Yanase H."/>
        </authorList>
    </citation>
    <scope>NUCLEOTIDE SEQUENCE [LARGE SCALE GENOMIC DNA]</scope>
    <source>
        <strain evidence="13 14">IAM14233</strain>
    </source>
</reference>
<evidence type="ECO:0000256" key="4">
    <source>
        <dbReference type="ARBA" id="ARBA00022670"/>
    </source>
</evidence>
<dbReference type="GO" id="GO:0006508">
    <property type="term" value="P:proteolysis"/>
    <property type="evidence" value="ECO:0007669"/>
    <property type="project" value="UniProtKB-KW"/>
</dbReference>
<feature type="domain" description="Peptidase S49" evidence="11">
    <location>
        <begin position="153"/>
        <end position="291"/>
    </location>
</feature>
<dbReference type="InterPro" id="IPR047272">
    <property type="entry name" value="S49_SppA_C"/>
</dbReference>
<sequence length="345" mass="38508">MEWWSLYSLFAAKVATFLLALIVILIIIARVRGAGRQRSAEASLSIKERRERFLPRQHQLQGVRMSDGEYKRWQKQQHKEEKARLKEDVSEQPVIWVLDFDGDLQASGTDEMAEEITSLIEGAHKGDEIVLRLESGGGLVHSYGLAAAQLDRLRDAGLKLTVCVDRVAASGGYMMACCADHLIAAPFAVIGSIGVVAQVPNVHRLLKKHDVDVEILTAGEHKRTLTMLGENTEEGRRKFLEDLADTHALFKQHVRQRRPQLDIDQVADGDIWYGQQAVALGLIDDVQTSEGYLSQRARDGLDIFEVSLTAPRSLVSRLAHGAESTLQRAVNACLQRALNWRSERT</sequence>
<evidence type="ECO:0000313" key="13">
    <source>
        <dbReference type="EMBL" id="BBG30073.1"/>
    </source>
</evidence>
<evidence type="ECO:0000256" key="2">
    <source>
        <dbReference type="ARBA" id="ARBA00008683"/>
    </source>
</evidence>
<gene>
    <name evidence="13" type="ORF">ZBT109_1313</name>
</gene>
<dbReference type="PANTHER" id="PTHR42987:SF4">
    <property type="entry name" value="PROTEASE SOHB-RELATED"/>
    <property type="match status" value="1"/>
</dbReference>
<evidence type="ECO:0000256" key="9">
    <source>
        <dbReference type="ARBA" id="ARBA00023136"/>
    </source>
</evidence>
<comment type="subcellular location">
    <subcellularLocation>
        <location evidence="1">Cell membrane</location>
    </subcellularLocation>
</comment>
<comment type="similarity">
    <text evidence="2">Belongs to the peptidase S49 family.</text>
</comment>
<accession>A0A348HEM1</accession>
<organism evidence="13 14">
    <name type="scientific">Zymobacter palmae</name>
    <dbReference type="NCBI Taxonomy" id="33074"/>
    <lineage>
        <taxon>Bacteria</taxon>
        <taxon>Pseudomonadati</taxon>
        <taxon>Pseudomonadota</taxon>
        <taxon>Gammaproteobacteria</taxon>
        <taxon>Oceanospirillales</taxon>
        <taxon>Halomonadaceae</taxon>
        <taxon>Zymobacter group</taxon>
        <taxon>Zymobacter</taxon>
    </lineage>
</organism>